<dbReference type="EMBL" id="GBXM01077903">
    <property type="protein sequence ID" value="JAH30674.1"/>
    <property type="molecule type" value="Transcribed_RNA"/>
</dbReference>
<sequence>MNIEKKIWRFGNVLITGAANCNISIPYQWHIILKYSSASPVVKNATILLHLMLQTISSTLRAMLFSDFSDISDRLLVIVTVIAHFKGKRDG</sequence>
<accession>A0A0E9RNJ5</accession>
<reference evidence="1" key="2">
    <citation type="journal article" date="2015" name="Fish Shellfish Immunol.">
        <title>Early steps in the European eel (Anguilla anguilla)-Vibrio vulnificus interaction in the gills: Role of the RtxA13 toxin.</title>
        <authorList>
            <person name="Callol A."/>
            <person name="Pajuelo D."/>
            <person name="Ebbesson L."/>
            <person name="Teles M."/>
            <person name="MacKenzie S."/>
            <person name="Amaro C."/>
        </authorList>
    </citation>
    <scope>NUCLEOTIDE SEQUENCE</scope>
</reference>
<dbReference type="AlphaFoldDB" id="A0A0E9RNJ5"/>
<name>A0A0E9RNJ5_ANGAN</name>
<reference evidence="1" key="1">
    <citation type="submission" date="2014-11" db="EMBL/GenBank/DDBJ databases">
        <authorList>
            <person name="Amaro Gonzalez C."/>
        </authorList>
    </citation>
    <scope>NUCLEOTIDE SEQUENCE</scope>
</reference>
<protein>
    <submittedName>
        <fullName evidence="1">Uncharacterized protein</fullName>
    </submittedName>
</protein>
<proteinExistence type="predicted"/>
<organism evidence="1">
    <name type="scientific">Anguilla anguilla</name>
    <name type="common">European freshwater eel</name>
    <name type="synonym">Muraena anguilla</name>
    <dbReference type="NCBI Taxonomy" id="7936"/>
    <lineage>
        <taxon>Eukaryota</taxon>
        <taxon>Metazoa</taxon>
        <taxon>Chordata</taxon>
        <taxon>Craniata</taxon>
        <taxon>Vertebrata</taxon>
        <taxon>Euteleostomi</taxon>
        <taxon>Actinopterygii</taxon>
        <taxon>Neopterygii</taxon>
        <taxon>Teleostei</taxon>
        <taxon>Anguilliformes</taxon>
        <taxon>Anguillidae</taxon>
        <taxon>Anguilla</taxon>
    </lineage>
</organism>
<evidence type="ECO:0000313" key="1">
    <source>
        <dbReference type="EMBL" id="JAH30674.1"/>
    </source>
</evidence>